<dbReference type="InterPro" id="IPR003614">
    <property type="entry name" value="Knottins"/>
</dbReference>
<dbReference type="PANTHER" id="PTHR33147">
    <property type="entry name" value="DEFENSIN-LIKE PROTEIN 1"/>
    <property type="match status" value="1"/>
</dbReference>
<sequence>MAALLRLSFAILVVWLLLITIDVAMVEGRTCQRRSKTWTGLCGVSSHCDNQCRRWEHAAHGACHYDFPGFACFCYFNC</sequence>
<evidence type="ECO:0000256" key="3">
    <source>
        <dbReference type="ARBA" id="ARBA00022729"/>
    </source>
</evidence>
<dbReference type="AlphaFoldDB" id="A0A9N7MZF3"/>
<organism evidence="7 8">
    <name type="scientific">Striga hermonthica</name>
    <name type="common">Purple witchweed</name>
    <name type="synonym">Buchnera hermonthica</name>
    <dbReference type="NCBI Taxonomy" id="68872"/>
    <lineage>
        <taxon>Eukaryota</taxon>
        <taxon>Viridiplantae</taxon>
        <taxon>Streptophyta</taxon>
        <taxon>Embryophyta</taxon>
        <taxon>Tracheophyta</taxon>
        <taxon>Spermatophyta</taxon>
        <taxon>Magnoliopsida</taxon>
        <taxon>eudicotyledons</taxon>
        <taxon>Gunneridae</taxon>
        <taxon>Pentapetalae</taxon>
        <taxon>asterids</taxon>
        <taxon>lamiids</taxon>
        <taxon>Lamiales</taxon>
        <taxon>Orobanchaceae</taxon>
        <taxon>Buchnereae</taxon>
        <taxon>Striga</taxon>
    </lineage>
</organism>
<dbReference type="CDD" id="cd00107">
    <property type="entry name" value="Knot1"/>
    <property type="match status" value="1"/>
</dbReference>
<feature type="chain" id="PRO_5040216405" evidence="5">
    <location>
        <begin position="29"/>
        <end position="78"/>
    </location>
</feature>
<dbReference type="OrthoDB" id="1851987at2759"/>
<dbReference type="InterPro" id="IPR036574">
    <property type="entry name" value="Scorpion_toxin-like_sf"/>
</dbReference>
<evidence type="ECO:0000256" key="5">
    <source>
        <dbReference type="SAM" id="SignalP"/>
    </source>
</evidence>
<evidence type="ECO:0000313" key="8">
    <source>
        <dbReference type="Proteomes" id="UP001153555"/>
    </source>
</evidence>
<dbReference type="Gene3D" id="3.30.30.10">
    <property type="entry name" value="Knottin, scorpion toxin-like"/>
    <property type="match status" value="1"/>
</dbReference>
<feature type="signal peptide" evidence="5">
    <location>
        <begin position="1"/>
        <end position="28"/>
    </location>
</feature>
<dbReference type="SUPFAM" id="SSF57095">
    <property type="entry name" value="Scorpion toxin-like"/>
    <property type="match status" value="1"/>
</dbReference>
<dbReference type="InterPro" id="IPR008176">
    <property type="entry name" value="Defensin_plant"/>
</dbReference>
<comment type="subcellular location">
    <subcellularLocation>
        <location evidence="1">Secreted</location>
    </subcellularLocation>
</comment>
<keyword evidence="2" id="KW-0964">Secreted</keyword>
<evidence type="ECO:0000256" key="4">
    <source>
        <dbReference type="ARBA" id="ARBA00023157"/>
    </source>
</evidence>
<name>A0A9N7MZF3_STRHE</name>
<reference evidence="7" key="1">
    <citation type="submission" date="2019-12" db="EMBL/GenBank/DDBJ databases">
        <authorList>
            <person name="Scholes J."/>
        </authorList>
    </citation>
    <scope>NUCLEOTIDE SEQUENCE</scope>
</reference>
<proteinExistence type="predicted"/>
<dbReference type="PROSITE" id="PS00940">
    <property type="entry name" value="GAMMA_THIONIN"/>
    <property type="match status" value="1"/>
</dbReference>
<evidence type="ECO:0000313" key="7">
    <source>
        <dbReference type="EMBL" id="CAA0819528.1"/>
    </source>
</evidence>
<dbReference type="EMBL" id="CACSLK010019251">
    <property type="protein sequence ID" value="CAA0819528.1"/>
    <property type="molecule type" value="Genomic_DNA"/>
</dbReference>
<feature type="domain" description="Knottins-like" evidence="6">
    <location>
        <begin position="30"/>
        <end position="78"/>
    </location>
</feature>
<dbReference type="Pfam" id="PF00304">
    <property type="entry name" value="Gamma-thionin"/>
    <property type="match status" value="1"/>
</dbReference>
<gene>
    <name evidence="7" type="ORF">SHERM_17905</name>
</gene>
<evidence type="ECO:0000259" key="6">
    <source>
        <dbReference type="SMART" id="SM00505"/>
    </source>
</evidence>
<keyword evidence="4" id="KW-1015">Disulfide bond</keyword>
<dbReference type="GO" id="GO:0005576">
    <property type="term" value="C:extracellular region"/>
    <property type="evidence" value="ECO:0007669"/>
    <property type="project" value="UniProtKB-SubCell"/>
</dbReference>
<dbReference type="GO" id="GO:0006952">
    <property type="term" value="P:defense response"/>
    <property type="evidence" value="ECO:0007669"/>
    <property type="project" value="InterPro"/>
</dbReference>
<dbReference type="Proteomes" id="UP001153555">
    <property type="component" value="Unassembled WGS sequence"/>
</dbReference>
<protein>
    <submittedName>
        <fullName evidence="7">Defensin-like protein 19</fullName>
    </submittedName>
</protein>
<evidence type="ECO:0000256" key="2">
    <source>
        <dbReference type="ARBA" id="ARBA00022525"/>
    </source>
</evidence>
<accession>A0A9N7MZF3</accession>
<evidence type="ECO:0000256" key="1">
    <source>
        <dbReference type="ARBA" id="ARBA00004613"/>
    </source>
</evidence>
<dbReference type="SMART" id="SM00505">
    <property type="entry name" value="Knot1"/>
    <property type="match status" value="1"/>
</dbReference>
<keyword evidence="8" id="KW-1185">Reference proteome</keyword>
<comment type="caution">
    <text evidence="7">The sequence shown here is derived from an EMBL/GenBank/DDBJ whole genome shotgun (WGS) entry which is preliminary data.</text>
</comment>
<dbReference type="PANTHER" id="PTHR33147:SF46">
    <property type="entry name" value="DEFENSIN-LIKE PROTEIN 19"/>
    <property type="match status" value="1"/>
</dbReference>
<keyword evidence="3 5" id="KW-0732">Signal</keyword>